<name>A0A8J3LKU7_9ACTN</name>
<keyword evidence="1" id="KW-0472">Membrane</keyword>
<accession>A0A8J3LKU7</accession>
<organism evidence="2 3">
    <name type="scientific">Planosporangium flavigriseum</name>
    <dbReference type="NCBI Taxonomy" id="373681"/>
    <lineage>
        <taxon>Bacteria</taxon>
        <taxon>Bacillati</taxon>
        <taxon>Actinomycetota</taxon>
        <taxon>Actinomycetes</taxon>
        <taxon>Micromonosporales</taxon>
        <taxon>Micromonosporaceae</taxon>
        <taxon>Planosporangium</taxon>
    </lineage>
</organism>
<dbReference type="AlphaFoldDB" id="A0A8J3LKU7"/>
<keyword evidence="3" id="KW-1185">Reference proteome</keyword>
<protein>
    <submittedName>
        <fullName evidence="2">Uncharacterized protein</fullName>
    </submittedName>
</protein>
<dbReference type="Proteomes" id="UP000653674">
    <property type="component" value="Unassembled WGS sequence"/>
</dbReference>
<dbReference type="EMBL" id="BONU01000018">
    <property type="protein sequence ID" value="GIG74487.1"/>
    <property type="molecule type" value="Genomic_DNA"/>
</dbReference>
<evidence type="ECO:0000313" key="3">
    <source>
        <dbReference type="Proteomes" id="UP000653674"/>
    </source>
</evidence>
<feature type="transmembrane region" description="Helical" evidence="1">
    <location>
        <begin position="6"/>
        <end position="26"/>
    </location>
</feature>
<feature type="transmembrane region" description="Helical" evidence="1">
    <location>
        <begin position="33"/>
        <end position="50"/>
    </location>
</feature>
<comment type="caution">
    <text evidence="2">The sequence shown here is derived from an EMBL/GenBank/DDBJ whole genome shotgun (WGS) entry which is preliminary data.</text>
</comment>
<gene>
    <name evidence="2" type="ORF">Pfl04_28910</name>
</gene>
<evidence type="ECO:0000313" key="2">
    <source>
        <dbReference type="EMBL" id="GIG74487.1"/>
    </source>
</evidence>
<feature type="transmembrane region" description="Helical" evidence="1">
    <location>
        <begin position="56"/>
        <end position="75"/>
    </location>
</feature>
<keyword evidence="1" id="KW-0812">Transmembrane</keyword>
<keyword evidence="1" id="KW-1133">Transmembrane helix</keyword>
<proteinExistence type="predicted"/>
<evidence type="ECO:0000256" key="1">
    <source>
        <dbReference type="SAM" id="Phobius"/>
    </source>
</evidence>
<reference evidence="2" key="1">
    <citation type="submission" date="2021-01" db="EMBL/GenBank/DDBJ databases">
        <title>Whole genome shotgun sequence of Planosporangium flavigriseum NBRC 105377.</title>
        <authorList>
            <person name="Komaki H."/>
            <person name="Tamura T."/>
        </authorList>
    </citation>
    <scope>NUCLEOTIDE SEQUENCE</scope>
    <source>
        <strain evidence="2">NBRC 105377</strain>
    </source>
</reference>
<sequence>MHWGAYEVFSVLSGLAMVVLAVVPGIKAKDRMWALIAGALYIGYGIYVAKQTSGTFVFPVWIFIIPFGVVIYLIVTLAKRYGAKEGE</sequence>